<name>C6T4L5_SOYBN</name>
<sequence length="68" mass="7952">MSLQPAEHSTLMKLLYTRQTHPHNCVAKCKTDVCSTKIYQTRNRNKNHHQTHQGRCKPIYHSSLEASY</sequence>
<accession>C6T4L5</accession>
<reference evidence="1" key="1">
    <citation type="submission" date="2009-08" db="EMBL/GenBank/DDBJ databases">
        <authorList>
            <person name="Cheung F."/>
            <person name="Xiao Y."/>
            <person name="Chan A."/>
            <person name="Moskal W."/>
            <person name="Town C.D."/>
        </authorList>
    </citation>
    <scope>NUCLEOTIDE SEQUENCE</scope>
</reference>
<dbReference type="AlphaFoldDB" id="C6T4L5"/>
<proteinExistence type="evidence at transcript level"/>
<protein>
    <submittedName>
        <fullName evidence="1">Uncharacterized protein</fullName>
    </submittedName>
</protein>
<organism evidence="1">
    <name type="scientific">Glycine max</name>
    <name type="common">Soybean</name>
    <name type="synonym">Glycine hispida</name>
    <dbReference type="NCBI Taxonomy" id="3847"/>
    <lineage>
        <taxon>Eukaryota</taxon>
        <taxon>Viridiplantae</taxon>
        <taxon>Streptophyta</taxon>
        <taxon>Embryophyta</taxon>
        <taxon>Tracheophyta</taxon>
        <taxon>Spermatophyta</taxon>
        <taxon>Magnoliopsida</taxon>
        <taxon>eudicotyledons</taxon>
        <taxon>Gunneridae</taxon>
        <taxon>Pentapetalae</taxon>
        <taxon>rosids</taxon>
        <taxon>fabids</taxon>
        <taxon>Fabales</taxon>
        <taxon>Fabaceae</taxon>
        <taxon>Papilionoideae</taxon>
        <taxon>50 kb inversion clade</taxon>
        <taxon>NPAAA clade</taxon>
        <taxon>indigoferoid/millettioid clade</taxon>
        <taxon>Phaseoleae</taxon>
        <taxon>Glycine</taxon>
        <taxon>Glycine subgen. Soja</taxon>
    </lineage>
</organism>
<evidence type="ECO:0000313" key="1">
    <source>
        <dbReference type="EMBL" id="ACU16625.1"/>
    </source>
</evidence>
<dbReference type="EMBL" id="BT092376">
    <property type="protein sequence ID" value="ACU16625.1"/>
    <property type="molecule type" value="mRNA"/>
</dbReference>